<dbReference type="RefSeq" id="WP_149676798.1">
    <property type="nucleotide sequence ID" value="NZ_VTUZ01000091.1"/>
</dbReference>
<protein>
    <recommendedName>
        <fullName evidence="13">ATP synthase subunit b</fullName>
    </recommendedName>
    <alternativeName>
        <fullName evidence="13">ATP synthase F(0) sector subunit b</fullName>
    </alternativeName>
    <alternativeName>
        <fullName evidence="13">ATPase subunit I</fullName>
    </alternativeName>
    <alternativeName>
        <fullName evidence="13">F-type ATPase subunit b</fullName>
        <shortName evidence="13">F-ATPase subunit b</shortName>
    </alternativeName>
</protein>
<evidence type="ECO:0000256" key="12">
    <source>
        <dbReference type="ARBA" id="ARBA00037847"/>
    </source>
</evidence>
<keyword evidence="15" id="KW-1185">Reference proteome</keyword>
<feature type="transmembrane region" description="Helical" evidence="13">
    <location>
        <begin position="6"/>
        <end position="27"/>
    </location>
</feature>
<dbReference type="EMBL" id="VTUZ01000091">
    <property type="protein sequence ID" value="KAA0997378.1"/>
    <property type="molecule type" value="Genomic_DNA"/>
</dbReference>
<keyword evidence="8 13" id="KW-0472">Membrane</keyword>
<keyword evidence="6 13" id="KW-1133">Transmembrane helix</keyword>
<evidence type="ECO:0000256" key="2">
    <source>
        <dbReference type="ARBA" id="ARBA00022448"/>
    </source>
</evidence>
<dbReference type="InterPro" id="IPR002146">
    <property type="entry name" value="ATP_synth_b/b'su_bac/chlpt"/>
</dbReference>
<evidence type="ECO:0000256" key="6">
    <source>
        <dbReference type="ARBA" id="ARBA00022989"/>
    </source>
</evidence>
<dbReference type="Proteomes" id="UP000325273">
    <property type="component" value="Unassembled WGS sequence"/>
</dbReference>
<keyword evidence="4 13" id="KW-0812">Transmembrane</keyword>
<dbReference type="GO" id="GO:0045259">
    <property type="term" value="C:proton-transporting ATP synthase complex"/>
    <property type="evidence" value="ECO:0007669"/>
    <property type="project" value="UniProtKB-KW"/>
</dbReference>
<dbReference type="HAMAP" id="MF_01398">
    <property type="entry name" value="ATP_synth_b_bprime"/>
    <property type="match status" value="1"/>
</dbReference>
<organism evidence="14 15">
    <name type="scientific">Paraburkholderia panacisoli</name>
    <dbReference type="NCBI Taxonomy" id="2603818"/>
    <lineage>
        <taxon>Bacteria</taxon>
        <taxon>Pseudomonadati</taxon>
        <taxon>Pseudomonadota</taxon>
        <taxon>Betaproteobacteria</taxon>
        <taxon>Burkholderiales</taxon>
        <taxon>Burkholderiaceae</taxon>
        <taxon>Paraburkholderia</taxon>
    </lineage>
</organism>
<keyword evidence="7 13" id="KW-0406">Ion transport</keyword>
<evidence type="ECO:0000256" key="13">
    <source>
        <dbReference type="HAMAP-Rule" id="MF_01398"/>
    </source>
</evidence>
<evidence type="ECO:0000256" key="3">
    <source>
        <dbReference type="ARBA" id="ARBA00022547"/>
    </source>
</evidence>
<comment type="subcellular location">
    <subcellularLocation>
        <location evidence="13">Cell membrane</location>
        <topology evidence="13">Single-pass membrane protein</topology>
    </subcellularLocation>
    <subcellularLocation>
        <location evidence="12">Endomembrane system</location>
        <topology evidence="12">Single-pass membrane protein</topology>
    </subcellularLocation>
</comment>
<dbReference type="InterPro" id="IPR000711">
    <property type="entry name" value="ATPase_OSCP/dsu"/>
</dbReference>
<reference evidence="14 15" key="1">
    <citation type="submission" date="2019-08" db="EMBL/GenBank/DDBJ databases">
        <title>Paraburkholderia sp. DCY113.</title>
        <authorList>
            <person name="Kang J."/>
        </authorList>
    </citation>
    <scope>NUCLEOTIDE SEQUENCE [LARGE SCALE GENOMIC DNA]</scope>
    <source>
        <strain evidence="14 15">DCY113</strain>
    </source>
</reference>
<evidence type="ECO:0000256" key="9">
    <source>
        <dbReference type="ARBA" id="ARBA00023310"/>
    </source>
</evidence>
<evidence type="ECO:0000256" key="8">
    <source>
        <dbReference type="ARBA" id="ARBA00023136"/>
    </source>
</evidence>
<comment type="function">
    <text evidence="10 13">F(1)F(0) ATP synthase produces ATP from ADP in the presence of a proton or sodium gradient. F-type ATPases consist of two structural domains, F(1) containing the extramembraneous catalytic core and F(0) containing the membrane proton channel, linked together by a central stalk and a peripheral stalk. During catalysis, ATP synthesis in the catalytic domain of F(1) is coupled via a rotary mechanism of the central stalk subunits to proton translocation.</text>
</comment>
<proteinExistence type="inferred from homology"/>
<dbReference type="GO" id="GO:0046933">
    <property type="term" value="F:proton-transporting ATP synthase activity, rotational mechanism"/>
    <property type="evidence" value="ECO:0007669"/>
    <property type="project" value="UniProtKB-UniRule"/>
</dbReference>
<keyword evidence="5 13" id="KW-0375">Hydrogen ion transport</keyword>
<dbReference type="PANTHER" id="PTHR33445">
    <property type="entry name" value="ATP SYNTHASE SUBUNIT B', CHLOROPLASTIC"/>
    <property type="match status" value="1"/>
</dbReference>
<name>A0A5B0G3W9_9BURK</name>
<keyword evidence="13" id="KW-1003">Cell membrane</keyword>
<keyword evidence="3 13" id="KW-0138">CF(0)</keyword>
<gene>
    <name evidence="13" type="primary">atpF</name>
    <name evidence="14" type="ORF">FVF58_49720</name>
</gene>
<comment type="similarity">
    <text evidence="1 13">Belongs to the ATPase B chain family.</text>
</comment>
<comment type="subunit">
    <text evidence="13">F-type ATPases have 2 components, F(1) - the catalytic core - and F(0) - the membrane proton channel. F(1) has five subunits: alpha(3), beta(3), gamma(1), delta(1), epsilon(1). F(0) has three main subunits: a(1), b(2) and c(10-14). The alpha and beta chains form an alternating ring which encloses part of the gamma chain. F(1) is attached to F(0) by a central stalk formed by the gamma and epsilon chains, while a peripheral stalk is formed by the delta and b chains.</text>
</comment>
<evidence type="ECO:0000256" key="1">
    <source>
        <dbReference type="ARBA" id="ARBA00005513"/>
    </source>
</evidence>
<dbReference type="GO" id="GO:0012505">
    <property type="term" value="C:endomembrane system"/>
    <property type="evidence" value="ECO:0007669"/>
    <property type="project" value="UniProtKB-SubCell"/>
</dbReference>
<dbReference type="PANTHER" id="PTHR33445:SF2">
    <property type="entry name" value="ATP SYNTHASE SUBUNIT B', CHLOROPLASTIC"/>
    <property type="match status" value="1"/>
</dbReference>
<evidence type="ECO:0000313" key="15">
    <source>
        <dbReference type="Proteomes" id="UP000325273"/>
    </source>
</evidence>
<comment type="caution">
    <text evidence="14">The sequence shown here is derived from an EMBL/GenBank/DDBJ whole genome shotgun (WGS) entry which is preliminary data.</text>
</comment>
<comment type="function">
    <text evidence="11">Component of the F(0) channel, it forms part of the peripheral stalk, linking F(1) to F(0). The b'-subunit is a diverged and duplicated form of b found in plants and photosynthetic bacteria.</text>
</comment>
<evidence type="ECO:0000256" key="7">
    <source>
        <dbReference type="ARBA" id="ARBA00023065"/>
    </source>
</evidence>
<dbReference type="Pfam" id="PF00213">
    <property type="entry name" value="OSCP"/>
    <property type="match status" value="1"/>
</dbReference>
<evidence type="ECO:0000256" key="5">
    <source>
        <dbReference type="ARBA" id="ARBA00022781"/>
    </source>
</evidence>
<dbReference type="AlphaFoldDB" id="A0A5B0G3W9"/>
<evidence type="ECO:0000313" key="14">
    <source>
        <dbReference type="EMBL" id="KAA0997378.1"/>
    </source>
</evidence>
<evidence type="ECO:0000256" key="4">
    <source>
        <dbReference type="ARBA" id="ARBA00022692"/>
    </source>
</evidence>
<dbReference type="InterPro" id="IPR050059">
    <property type="entry name" value="ATP_synthase_B_chain"/>
</dbReference>
<evidence type="ECO:0000256" key="11">
    <source>
        <dbReference type="ARBA" id="ARBA00025614"/>
    </source>
</evidence>
<evidence type="ECO:0000256" key="10">
    <source>
        <dbReference type="ARBA" id="ARBA00025198"/>
    </source>
</evidence>
<keyword evidence="2 13" id="KW-0813">Transport</keyword>
<sequence>MHIDWWTLGFQTLNALVLVWLLARFLFRPVAKIVAERQRTAAVLITEAAAAKAAALDERQKVDADSAQLAGQRAHLLETATAEAAQLKTSLEEAVRTETEQMRTAAQAAADASRRDAAAADADRASQFALDIAARLLDRLPAEARVAGFIDGLASELAKLPESTRAQLTGDDGAVRLTAPRMLTETELAACRTAFAQALGHELQIQVTVDPAVIAGLELEAPHALVHNSFRHDLAGLKTALLAHDTVPA</sequence>
<dbReference type="GO" id="GO:0046961">
    <property type="term" value="F:proton-transporting ATPase activity, rotational mechanism"/>
    <property type="evidence" value="ECO:0007669"/>
    <property type="project" value="TreeGrafter"/>
</dbReference>
<dbReference type="GO" id="GO:0005886">
    <property type="term" value="C:plasma membrane"/>
    <property type="evidence" value="ECO:0007669"/>
    <property type="project" value="UniProtKB-SubCell"/>
</dbReference>
<accession>A0A5B0G3W9</accession>
<keyword evidence="9 13" id="KW-0066">ATP synthesis</keyword>